<dbReference type="InterPro" id="IPR051452">
    <property type="entry name" value="Diverse_Oxidoreductases"/>
</dbReference>
<comment type="caution">
    <text evidence="6">The sequence shown here is derived from an EMBL/GenBank/DDBJ whole genome shotgun (WGS) entry which is preliminary data.</text>
</comment>
<keyword evidence="1" id="KW-0001">2Fe-2S</keyword>
<keyword evidence="3" id="KW-0408">Iron</keyword>
<dbReference type="PROSITE" id="PS51085">
    <property type="entry name" value="2FE2S_FER_2"/>
    <property type="match status" value="1"/>
</dbReference>
<protein>
    <submittedName>
        <fullName evidence="6">(2Fe-2S)-binding protein</fullName>
    </submittedName>
</protein>
<dbReference type="PANTHER" id="PTHR44379:SF6">
    <property type="entry name" value="BLR6046 PROTEIN"/>
    <property type="match status" value="1"/>
</dbReference>
<feature type="domain" description="2Fe-2S ferredoxin-type" evidence="5">
    <location>
        <begin position="3"/>
        <end position="79"/>
    </location>
</feature>
<organism evidence="6 7">
    <name type="scientific">Negadavirga shengliensis</name>
    <dbReference type="NCBI Taxonomy" id="1389218"/>
    <lineage>
        <taxon>Bacteria</taxon>
        <taxon>Pseudomonadati</taxon>
        <taxon>Bacteroidota</taxon>
        <taxon>Cytophagia</taxon>
        <taxon>Cytophagales</taxon>
        <taxon>Cyclobacteriaceae</taxon>
        <taxon>Negadavirga</taxon>
    </lineage>
</organism>
<accession>A0ABV9T473</accession>
<gene>
    <name evidence="6" type="ORF">ACFPFU_17635</name>
</gene>
<dbReference type="InterPro" id="IPR002888">
    <property type="entry name" value="2Fe-2S-bd"/>
</dbReference>
<dbReference type="InterPro" id="IPR036884">
    <property type="entry name" value="2Fe-2S-bd_dom_sf"/>
</dbReference>
<keyword evidence="4" id="KW-0411">Iron-sulfur</keyword>
<reference evidence="7" key="1">
    <citation type="journal article" date="2019" name="Int. J. Syst. Evol. Microbiol.">
        <title>The Global Catalogue of Microorganisms (GCM) 10K type strain sequencing project: providing services to taxonomists for standard genome sequencing and annotation.</title>
        <authorList>
            <consortium name="The Broad Institute Genomics Platform"/>
            <consortium name="The Broad Institute Genome Sequencing Center for Infectious Disease"/>
            <person name="Wu L."/>
            <person name="Ma J."/>
        </authorList>
    </citation>
    <scope>NUCLEOTIDE SEQUENCE [LARGE SCALE GENOMIC DNA]</scope>
    <source>
        <strain evidence="7">CGMCC 4.7466</strain>
    </source>
</reference>
<evidence type="ECO:0000313" key="7">
    <source>
        <dbReference type="Proteomes" id="UP001595818"/>
    </source>
</evidence>
<dbReference type="InterPro" id="IPR036010">
    <property type="entry name" value="2Fe-2S_ferredoxin-like_sf"/>
</dbReference>
<dbReference type="EMBL" id="JBHSJJ010000011">
    <property type="protein sequence ID" value="MFC4873528.1"/>
    <property type="molecule type" value="Genomic_DNA"/>
</dbReference>
<dbReference type="Gene3D" id="3.10.20.30">
    <property type="match status" value="1"/>
</dbReference>
<dbReference type="InterPro" id="IPR001041">
    <property type="entry name" value="2Fe-2S_ferredoxin-type"/>
</dbReference>
<evidence type="ECO:0000256" key="4">
    <source>
        <dbReference type="ARBA" id="ARBA00023014"/>
    </source>
</evidence>
<name>A0ABV9T473_9BACT</name>
<evidence type="ECO:0000256" key="2">
    <source>
        <dbReference type="ARBA" id="ARBA00022723"/>
    </source>
</evidence>
<dbReference type="SUPFAM" id="SSF47741">
    <property type="entry name" value="CO dehydrogenase ISP C-domain like"/>
    <property type="match status" value="1"/>
</dbReference>
<dbReference type="Pfam" id="PF00111">
    <property type="entry name" value="Fer2"/>
    <property type="match status" value="1"/>
</dbReference>
<evidence type="ECO:0000256" key="1">
    <source>
        <dbReference type="ARBA" id="ARBA00022714"/>
    </source>
</evidence>
<evidence type="ECO:0000313" key="6">
    <source>
        <dbReference type="EMBL" id="MFC4873528.1"/>
    </source>
</evidence>
<evidence type="ECO:0000259" key="5">
    <source>
        <dbReference type="PROSITE" id="PS51085"/>
    </source>
</evidence>
<dbReference type="Pfam" id="PF01799">
    <property type="entry name" value="Fer2_2"/>
    <property type="match status" value="1"/>
</dbReference>
<keyword evidence="7" id="KW-1185">Reference proteome</keyword>
<dbReference type="InterPro" id="IPR012675">
    <property type="entry name" value="Beta-grasp_dom_sf"/>
</dbReference>
<dbReference type="Proteomes" id="UP001595818">
    <property type="component" value="Unassembled WGS sequence"/>
</dbReference>
<proteinExistence type="predicted"/>
<evidence type="ECO:0000256" key="3">
    <source>
        <dbReference type="ARBA" id="ARBA00023004"/>
    </source>
</evidence>
<dbReference type="PANTHER" id="PTHR44379">
    <property type="entry name" value="OXIDOREDUCTASE WITH IRON-SULFUR SUBUNIT"/>
    <property type="match status" value="1"/>
</dbReference>
<dbReference type="SUPFAM" id="SSF54292">
    <property type="entry name" value="2Fe-2S ferredoxin-like"/>
    <property type="match status" value="1"/>
</dbReference>
<sequence>MKNEIQLTVNGQRQRVAVAPDTPLLYVLRNNLELNGPKYGCGLEQCGSCMVLIDGEARPSCLVPVSSLQDAVITTLDGLGNAQTLHPVQEAFVEEQAAQCGYCLNGMVMATAGLLEKNTDPREEDIRQALQGVVCRCGTHSRVLKAARKAVQLAKK</sequence>
<dbReference type="CDD" id="cd00207">
    <property type="entry name" value="fer2"/>
    <property type="match status" value="1"/>
</dbReference>
<keyword evidence="2" id="KW-0479">Metal-binding</keyword>
<dbReference type="Gene3D" id="1.10.150.120">
    <property type="entry name" value="[2Fe-2S]-binding domain"/>
    <property type="match status" value="1"/>
</dbReference>
<dbReference type="RefSeq" id="WP_377066472.1">
    <property type="nucleotide sequence ID" value="NZ_JBHSJJ010000011.1"/>
</dbReference>